<comment type="caution">
    <text evidence="1">The sequence shown here is derived from an EMBL/GenBank/DDBJ whole genome shotgun (WGS) entry which is preliminary data.</text>
</comment>
<dbReference type="OrthoDB" id="2606812at2"/>
<protein>
    <submittedName>
        <fullName evidence="1">Uncharacterized protein</fullName>
    </submittedName>
</protein>
<evidence type="ECO:0000313" key="2">
    <source>
        <dbReference type="Proteomes" id="UP000244906"/>
    </source>
</evidence>
<proteinExistence type="predicted"/>
<sequence>MSWDRDSLWTKSKLYFERSFEVDRTDDVFGLWCAMGLELLSRSTIANFSPVLLADPDKEQRHLLSALGLGSSTAQRKSIPTNQVLRLCKDLIPQFTADELSVALALAGRRNEELHSGTAAFIEYKHQTWIGGFYKCCKVLAEAQGESLTSLLGEEEAQTADRIIEQVNTEVTSKVKGKIAAFSKVFGEKDPEEQDSLKLTSEAKGEALSHQQHHRVECPACKCVATVQGDTYGREQIENKEDEIIVRQSVIPTKFLCEACGLKLNGYGELIAASIADHFTHRVHHTPEDYYELVDPNDREAMDSYAEDHGYYHFSND</sequence>
<reference evidence="1 2" key="1">
    <citation type="submission" date="2018-04" db="EMBL/GenBank/DDBJ databases">
        <title>Thalassorhabdus spongiae gen. nov., sp. nov., isolated from a marine sponge in South-West Iceland.</title>
        <authorList>
            <person name="Knobloch S."/>
            <person name="Daussin A."/>
            <person name="Johannsson R."/>
            <person name="Marteinsson V.T."/>
        </authorList>
    </citation>
    <scope>NUCLEOTIDE SEQUENCE [LARGE SCALE GENOMIC DNA]</scope>
    <source>
        <strain evidence="1 2">Hp12</strain>
    </source>
</reference>
<accession>A0A2V1H4P0</accession>
<dbReference type="EMBL" id="QDDL01000001">
    <property type="protein sequence ID" value="PVZ72188.1"/>
    <property type="molecule type" value="Genomic_DNA"/>
</dbReference>
<gene>
    <name evidence="1" type="ORF">DC094_04005</name>
</gene>
<name>A0A2V1H4P0_9GAMM</name>
<dbReference type="AlphaFoldDB" id="A0A2V1H4P0"/>
<evidence type="ECO:0000313" key="1">
    <source>
        <dbReference type="EMBL" id="PVZ72188.1"/>
    </source>
</evidence>
<keyword evidence="2" id="KW-1185">Reference proteome</keyword>
<organism evidence="1 2">
    <name type="scientific">Pelagibaculum spongiae</name>
    <dbReference type="NCBI Taxonomy" id="2080658"/>
    <lineage>
        <taxon>Bacteria</taxon>
        <taxon>Pseudomonadati</taxon>
        <taxon>Pseudomonadota</taxon>
        <taxon>Gammaproteobacteria</taxon>
        <taxon>Oceanospirillales</taxon>
        <taxon>Pelagibaculum</taxon>
    </lineage>
</organism>
<dbReference type="Proteomes" id="UP000244906">
    <property type="component" value="Unassembled WGS sequence"/>
</dbReference>
<dbReference type="RefSeq" id="WP_116685773.1">
    <property type="nucleotide sequence ID" value="NZ_CAWNYD010000001.1"/>
</dbReference>